<name>A0A1F8F7A4_9BACT</name>
<dbReference type="EMBL" id="MGJL01000004">
    <property type="protein sequence ID" value="OGN08450.1"/>
    <property type="molecule type" value="Genomic_DNA"/>
</dbReference>
<evidence type="ECO:0000313" key="2">
    <source>
        <dbReference type="Proteomes" id="UP000178023"/>
    </source>
</evidence>
<evidence type="ECO:0000313" key="1">
    <source>
        <dbReference type="EMBL" id="OGN08450.1"/>
    </source>
</evidence>
<evidence type="ECO:0008006" key="3">
    <source>
        <dbReference type="Google" id="ProtNLM"/>
    </source>
</evidence>
<proteinExistence type="predicted"/>
<sequence length="344" mass="40427">MDKKNLLKLYRQVVRETGFKEDKTSEGWMPQLGPDDYRSVIREGRLNRERAVITVSPHEDLYEIADHLDTYRFQTHDMAEPIIRVPSIMQWRKLYNRDDTMKVSYMIQRALPNGDRILQNFPRQSSADEKAEVAKLYWNTVKNFPKIDPDPSSYSATDYFLERADKFFASGRQWRTSIEKERLITEKEKNSALAVIFRHCMNMKMQPFFAHFGNTDIVKTGDVRYYIWNSPIVFKPECAGIAYWIWSLVMNSYDLRPKRMLGELGQWLMAFDTYAPLKQQNDPKFGIRIWVNLVERMLGALLVDIPLSRSPLDVGLSRDRRKNIRDNCREILKLGIFTLADYGA</sequence>
<dbReference type="AlphaFoldDB" id="A0A1F8F7A4"/>
<gene>
    <name evidence="1" type="ORF">A2750_01880</name>
</gene>
<reference evidence="1 2" key="1">
    <citation type="journal article" date="2016" name="Nat. Commun.">
        <title>Thousands of microbial genomes shed light on interconnected biogeochemical processes in an aquifer system.</title>
        <authorList>
            <person name="Anantharaman K."/>
            <person name="Brown C.T."/>
            <person name="Hug L.A."/>
            <person name="Sharon I."/>
            <person name="Castelle C.J."/>
            <person name="Probst A.J."/>
            <person name="Thomas B.C."/>
            <person name="Singh A."/>
            <person name="Wilkins M.J."/>
            <person name="Karaoz U."/>
            <person name="Brodie E.L."/>
            <person name="Williams K.H."/>
            <person name="Hubbard S.S."/>
            <person name="Banfield J.F."/>
        </authorList>
    </citation>
    <scope>NUCLEOTIDE SEQUENCE [LARGE SCALE GENOMIC DNA]</scope>
</reference>
<organism evidence="1 2">
    <name type="scientific">Candidatus Yanofskybacteria bacterium RIFCSPHIGHO2_01_FULL_45_42</name>
    <dbReference type="NCBI Taxonomy" id="1802671"/>
    <lineage>
        <taxon>Bacteria</taxon>
        <taxon>Candidatus Yanofskyibacteriota</taxon>
    </lineage>
</organism>
<accession>A0A1F8F7A4</accession>
<protein>
    <recommendedName>
        <fullName evidence="3">Aminoglycoside phosphotransferase domain-containing protein</fullName>
    </recommendedName>
</protein>
<dbReference type="Proteomes" id="UP000178023">
    <property type="component" value="Unassembled WGS sequence"/>
</dbReference>
<comment type="caution">
    <text evidence="1">The sequence shown here is derived from an EMBL/GenBank/DDBJ whole genome shotgun (WGS) entry which is preliminary data.</text>
</comment>